<gene>
    <name evidence="3" type="ORF">FHR70_001720</name>
</gene>
<dbReference type="InterPro" id="IPR013320">
    <property type="entry name" value="ConA-like_dom_sf"/>
</dbReference>
<dbReference type="GO" id="GO:0005975">
    <property type="term" value="P:carbohydrate metabolic process"/>
    <property type="evidence" value="ECO:0007669"/>
    <property type="project" value="InterPro"/>
</dbReference>
<dbReference type="Pfam" id="PF00353">
    <property type="entry name" value="HemolysinCabind"/>
    <property type="match status" value="2"/>
</dbReference>
<dbReference type="InterPro" id="IPR018511">
    <property type="entry name" value="Hemolysin-typ_Ca-bd_CS"/>
</dbReference>
<dbReference type="SUPFAM" id="SSF51120">
    <property type="entry name" value="beta-Roll"/>
    <property type="match status" value="1"/>
</dbReference>
<keyword evidence="4" id="KW-1185">Reference proteome</keyword>
<dbReference type="PROSITE" id="PS00330">
    <property type="entry name" value="HEMOLYSIN_CALCIUM"/>
    <property type="match status" value="1"/>
</dbReference>
<dbReference type="Gene3D" id="2.60.120.200">
    <property type="match status" value="1"/>
</dbReference>
<sequence length="394" mass="42330">MALDLDGYTLTFSDEFTGTYLDTSIWGTKYWWGGRSLASNGEMQYFADRSTAVIQRNPHLDPFSISADPLEAGDGILTITAQPSPDKSLTDGLPYVSGLINTYGTFSQTYGYFEISAQVPSGQGLWPAFWLLPQSGNWPPEIDVLEMLGHDPSTYYVGSHWTDATGSHAFDTQGVSTGIDLSLGFHSYGTLWTADSITYYLDGMEVYSMATPAGMDEPMYLLAGLAVGGNWPGAPDATTQFPAEFQIDYIRAWALNETPEVVVTPTISGGSGADILKGDIHAGIVDDTIYAYDGNDTLEGLKGNDTLIGGSGADTFLYRTGPSGYDVILDFDTLGGDVVRITKAIAGQKNFSGLYKQIKDSAAGDAVLKLADGGSITFDGVRKAQLGYDDFFIM</sequence>
<dbReference type="Proteomes" id="UP000532010">
    <property type="component" value="Unassembled WGS sequence"/>
</dbReference>
<evidence type="ECO:0000259" key="2">
    <source>
        <dbReference type="PROSITE" id="PS51762"/>
    </source>
</evidence>
<dbReference type="RefSeq" id="WP_183449113.1">
    <property type="nucleotide sequence ID" value="NZ_JACHWB010000002.1"/>
</dbReference>
<dbReference type="InterPro" id="IPR001343">
    <property type="entry name" value="Hemolysn_Ca-bd"/>
</dbReference>
<evidence type="ECO:0000256" key="1">
    <source>
        <dbReference type="ARBA" id="ARBA00006865"/>
    </source>
</evidence>
<dbReference type="PROSITE" id="PS51762">
    <property type="entry name" value="GH16_2"/>
    <property type="match status" value="1"/>
</dbReference>
<feature type="domain" description="GH16" evidence="2">
    <location>
        <begin position="3"/>
        <end position="258"/>
    </location>
</feature>
<dbReference type="PANTHER" id="PTHR10963">
    <property type="entry name" value="GLYCOSYL HYDROLASE-RELATED"/>
    <property type="match status" value="1"/>
</dbReference>
<dbReference type="InterPro" id="IPR050546">
    <property type="entry name" value="Glycosyl_Hydrlase_16"/>
</dbReference>
<dbReference type="GO" id="GO:0004553">
    <property type="term" value="F:hydrolase activity, hydrolyzing O-glycosyl compounds"/>
    <property type="evidence" value="ECO:0007669"/>
    <property type="project" value="InterPro"/>
</dbReference>
<reference evidence="3 4" key="1">
    <citation type="submission" date="2020-08" db="EMBL/GenBank/DDBJ databases">
        <title>The Agave Microbiome: Exploring the role of microbial communities in plant adaptations to desert environments.</title>
        <authorList>
            <person name="Partida-Martinez L.P."/>
        </authorList>
    </citation>
    <scope>NUCLEOTIDE SEQUENCE [LARGE SCALE GENOMIC DNA]</scope>
    <source>
        <strain evidence="3 4">AT3.9</strain>
    </source>
</reference>
<dbReference type="SUPFAM" id="SSF49899">
    <property type="entry name" value="Concanavalin A-like lectins/glucanases"/>
    <property type="match status" value="1"/>
</dbReference>
<evidence type="ECO:0000313" key="4">
    <source>
        <dbReference type="Proteomes" id="UP000532010"/>
    </source>
</evidence>
<protein>
    <submittedName>
        <fullName evidence="3">Beta-glucanase (GH16 family)</fullName>
    </submittedName>
</protein>
<dbReference type="GO" id="GO:0005509">
    <property type="term" value="F:calcium ion binding"/>
    <property type="evidence" value="ECO:0007669"/>
    <property type="project" value="InterPro"/>
</dbReference>
<dbReference type="AlphaFoldDB" id="A0A7W4YW90"/>
<name>A0A7W4YW90_9HYPH</name>
<dbReference type="PANTHER" id="PTHR10963:SF55">
    <property type="entry name" value="GLYCOSIDE HYDROLASE FAMILY 16 PROTEIN"/>
    <property type="match status" value="1"/>
</dbReference>
<dbReference type="CDD" id="cd08023">
    <property type="entry name" value="GH16_laminarinase_like"/>
    <property type="match status" value="1"/>
</dbReference>
<dbReference type="InterPro" id="IPR011049">
    <property type="entry name" value="Serralysin-like_metalloprot_C"/>
</dbReference>
<accession>A0A7W4YW90</accession>
<dbReference type="Gene3D" id="2.150.10.10">
    <property type="entry name" value="Serralysin-like metalloprotease, C-terminal"/>
    <property type="match status" value="1"/>
</dbReference>
<dbReference type="InterPro" id="IPR000757">
    <property type="entry name" value="Beta-glucanase-like"/>
</dbReference>
<comment type="caution">
    <text evidence="3">The sequence shown here is derived from an EMBL/GenBank/DDBJ whole genome shotgun (WGS) entry which is preliminary data.</text>
</comment>
<organism evidence="3 4">
    <name type="scientific">Microvirga lupini</name>
    <dbReference type="NCBI Taxonomy" id="420324"/>
    <lineage>
        <taxon>Bacteria</taxon>
        <taxon>Pseudomonadati</taxon>
        <taxon>Pseudomonadota</taxon>
        <taxon>Alphaproteobacteria</taxon>
        <taxon>Hyphomicrobiales</taxon>
        <taxon>Methylobacteriaceae</taxon>
        <taxon>Microvirga</taxon>
    </lineage>
</organism>
<dbReference type="Pfam" id="PF00722">
    <property type="entry name" value="Glyco_hydro_16"/>
    <property type="match status" value="1"/>
</dbReference>
<dbReference type="EMBL" id="JACHWB010000002">
    <property type="protein sequence ID" value="MBB3018666.1"/>
    <property type="molecule type" value="Genomic_DNA"/>
</dbReference>
<dbReference type="PRINTS" id="PR00313">
    <property type="entry name" value="CABNDNGRPT"/>
</dbReference>
<comment type="similarity">
    <text evidence="1">Belongs to the glycosyl hydrolase 16 family.</text>
</comment>
<proteinExistence type="inferred from homology"/>
<evidence type="ECO:0000313" key="3">
    <source>
        <dbReference type="EMBL" id="MBB3018666.1"/>
    </source>
</evidence>